<dbReference type="PANTHER" id="PTHR33525">
    <property type="match status" value="1"/>
</dbReference>
<dbReference type="Proteomes" id="UP000587760">
    <property type="component" value="Unassembled WGS sequence"/>
</dbReference>
<dbReference type="RefSeq" id="WP_184746844.1">
    <property type="nucleotide sequence ID" value="NZ_JACHGJ010000003.1"/>
</dbReference>
<reference evidence="2 3" key="1">
    <citation type="submission" date="2020-08" db="EMBL/GenBank/DDBJ databases">
        <title>Genomic Encyclopedia of Type Strains, Phase IV (KMG-IV): sequencing the most valuable type-strain genomes for metagenomic binning, comparative biology and taxonomic classification.</title>
        <authorList>
            <person name="Goeker M."/>
        </authorList>
    </citation>
    <scope>NUCLEOTIDE SEQUENCE [LARGE SCALE GENOMIC DNA]</scope>
    <source>
        <strain evidence="2 3">DSM 2461</strain>
    </source>
</reference>
<dbReference type="InterPro" id="IPR052340">
    <property type="entry name" value="RNase_Y/CdgJ"/>
</dbReference>
<keyword evidence="2" id="KW-0808">Transferase</keyword>
<comment type="caution">
    <text evidence="2">The sequence shown here is derived from an EMBL/GenBank/DDBJ whole genome shotgun (WGS) entry which is preliminary data.</text>
</comment>
<proteinExistence type="predicted"/>
<dbReference type="CDD" id="cd00077">
    <property type="entry name" value="HDc"/>
    <property type="match status" value="1"/>
</dbReference>
<dbReference type="AlphaFoldDB" id="A0A841RA07"/>
<sequence>MENFEKYASKLPVIPEVASRILSIGEDNQDFSFKKLEEIISLDPMLTSRILKVANSALYARQKEITTLQMAIGLLGFKNIKSLVLLISASQFSRQFESDPFYNDFWTHSIVTAFIAREIYYRNKDRVNQDLAFTLALLHDIGKVALFNFDPAAYRKVLEEAENGKESYPAIERKHMGTDHHEAGAQIMRIWNLPDIFAQSVELHGKNDIDSPDADLIRNISIADYIAGKLGFGTVEENIAGDWAFLLKGTDVGPDDLTFFLQEYEALMVEDPLFLECEKLFPGKKAV</sequence>
<evidence type="ECO:0000313" key="2">
    <source>
        <dbReference type="EMBL" id="MBB6480586.1"/>
    </source>
</evidence>
<dbReference type="SMART" id="SM00471">
    <property type="entry name" value="HDc"/>
    <property type="match status" value="1"/>
</dbReference>
<evidence type="ECO:0000259" key="1">
    <source>
        <dbReference type="PROSITE" id="PS51833"/>
    </source>
</evidence>
<dbReference type="EMBL" id="JACHGJ010000003">
    <property type="protein sequence ID" value="MBB6480586.1"/>
    <property type="molecule type" value="Genomic_DNA"/>
</dbReference>
<gene>
    <name evidence="2" type="ORF">HNR50_002249</name>
</gene>
<dbReference type="PROSITE" id="PS51833">
    <property type="entry name" value="HDOD"/>
    <property type="match status" value="1"/>
</dbReference>
<dbReference type="GO" id="GO:0016740">
    <property type="term" value="F:transferase activity"/>
    <property type="evidence" value="ECO:0007669"/>
    <property type="project" value="UniProtKB-KW"/>
</dbReference>
<dbReference type="InterPro" id="IPR006675">
    <property type="entry name" value="HDIG_dom"/>
</dbReference>
<keyword evidence="3" id="KW-1185">Reference proteome</keyword>
<dbReference type="SUPFAM" id="SSF109604">
    <property type="entry name" value="HD-domain/PDEase-like"/>
    <property type="match status" value="1"/>
</dbReference>
<name>A0A841RA07_9SPIO</name>
<protein>
    <submittedName>
        <fullName evidence="2">Putative nucleotidyltransferase with HDIG domain</fullName>
    </submittedName>
</protein>
<dbReference type="Gene3D" id="1.10.3210.10">
    <property type="entry name" value="Hypothetical protein af1432"/>
    <property type="match status" value="1"/>
</dbReference>
<evidence type="ECO:0000313" key="3">
    <source>
        <dbReference type="Proteomes" id="UP000587760"/>
    </source>
</evidence>
<dbReference type="InterPro" id="IPR003607">
    <property type="entry name" value="HD/PDEase_dom"/>
</dbReference>
<dbReference type="Pfam" id="PF08668">
    <property type="entry name" value="HDOD"/>
    <property type="match status" value="1"/>
</dbReference>
<feature type="domain" description="HDOD" evidence="1">
    <location>
        <begin position="11"/>
        <end position="207"/>
    </location>
</feature>
<dbReference type="NCBIfam" id="TIGR00277">
    <property type="entry name" value="HDIG"/>
    <property type="match status" value="1"/>
</dbReference>
<dbReference type="InterPro" id="IPR013976">
    <property type="entry name" value="HDOD"/>
</dbReference>
<organism evidence="2 3">
    <name type="scientific">Spirochaeta isovalerica</name>
    <dbReference type="NCBI Taxonomy" id="150"/>
    <lineage>
        <taxon>Bacteria</taxon>
        <taxon>Pseudomonadati</taxon>
        <taxon>Spirochaetota</taxon>
        <taxon>Spirochaetia</taxon>
        <taxon>Spirochaetales</taxon>
        <taxon>Spirochaetaceae</taxon>
        <taxon>Spirochaeta</taxon>
    </lineage>
</organism>
<accession>A0A841RA07</accession>
<dbReference type="PANTHER" id="PTHR33525:SF3">
    <property type="entry name" value="RIBONUCLEASE Y"/>
    <property type="match status" value="1"/>
</dbReference>